<evidence type="ECO:0000313" key="3">
    <source>
        <dbReference type="EMBL" id="CAE0555076.1"/>
    </source>
</evidence>
<dbReference type="InterPro" id="IPR006917">
    <property type="entry name" value="SOUL_heme-bd"/>
</dbReference>
<organism evidence="3">
    <name type="scientific">Emiliania huxleyi</name>
    <name type="common">Coccolithophore</name>
    <name type="synonym">Pontosphaera huxleyi</name>
    <dbReference type="NCBI Taxonomy" id="2903"/>
    <lineage>
        <taxon>Eukaryota</taxon>
        <taxon>Haptista</taxon>
        <taxon>Haptophyta</taxon>
        <taxon>Prymnesiophyceae</taxon>
        <taxon>Isochrysidales</taxon>
        <taxon>Noelaerhabdaceae</taxon>
        <taxon>Emiliania</taxon>
    </lineage>
</organism>
<feature type="signal peptide" evidence="2">
    <location>
        <begin position="1"/>
        <end position="18"/>
    </location>
</feature>
<dbReference type="Pfam" id="PF04832">
    <property type="entry name" value="SOUL"/>
    <property type="match status" value="1"/>
</dbReference>
<proteinExistence type="inferred from homology"/>
<accession>A0A7S3SIT5</accession>
<reference evidence="3" key="1">
    <citation type="submission" date="2021-01" db="EMBL/GenBank/DDBJ databases">
        <authorList>
            <person name="Corre E."/>
            <person name="Pelletier E."/>
            <person name="Niang G."/>
            <person name="Scheremetjew M."/>
            <person name="Finn R."/>
            <person name="Kale V."/>
            <person name="Holt S."/>
            <person name="Cochrane G."/>
            <person name="Meng A."/>
            <person name="Brown T."/>
            <person name="Cohen L."/>
        </authorList>
    </citation>
    <scope>NUCLEOTIDE SEQUENCE</scope>
    <source>
        <strain evidence="3">379</strain>
    </source>
</reference>
<protein>
    <submittedName>
        <fullName evidence="3">Uncharacterized protein</fullName>
    </submittedName>
</protein>
<dbReference type="PANTHER" id="PTHR11220">
    <property type="entry name" value="HEME-BINDING PROTEIN-RELATED"/>
    <property type="match status" value="1"/>
</dbReference>
<evidence type="ECO:0000256" key="2">
    <source>
        <dbReference type="SAM" id="SignalP"/>
    </source>
</evidence>
<sequence length="251" mass="26835">MSLYSSILVFLGAHSVASFATPCPAAARRHRCGRLAAGLFDSLFAAATPPPPPPLPTAEENAKKADALGVQTPSYTTLRSGPGWEIRELQPMQVVECSYERRPEGYELLGGYAQRGENSAQLAMPATAPCLMRPLARPKTMWYMLPAPHTPLDPAATPVPPPTPLADDMLACKSVEQLVVAVACFSGYAVPDVVLSARDRLIASLSEAGVELADGAAVEGLLLAQYNELFALPWARENEVWLQVRPETVAG</sequence>
<gene>
    <name evidence="3" type="ORF">EHUX00137_LOCUS21013</name>
</gene>
<dbReference type="EMBL" id="HBIR01027252">
    <property type="protein sequence ID" value="CAE0555076.1"/>
    <property type="molecule type" value="Transcribed_RNA"/>
</dbReference>
<dbReference type="SUPFAM" id="SSF55136">
    <property type="entry name" value="Probable bacterial effector-binding domain"/>
    <property type="match status" value="1"/>
</dbReference>
<keyword evidence="2" id="KW-0732">Signal</keyword>
<evidence type="ECO:0000256" key="1">
    <source>
        <dbReference type="ARBA" id="ARBA00009817"/>
    </source>
</evidence>
<comment type="similarity">
    <text evidence="1">Belongs to the HEBP family.</text>
</comment>
<name>A0A7S3SIT5_EMIHU</name>
<feature type="chain" id="PRO_5031437854" evidence="2">
    <location>
        <begin position="19"/>
        <end position="251"/>
    </location>
</feature>
<dbReference type="InterPro" id="IPR011256">
    <property type="entry name" value="Reg_factor_effector_dom_sf"/>
</dbReference>
<dbReference type="PANTHER" id="PTHR11220:SF58">
    <property type="entry name" value="SOUL HEME-BINDING FAMILY PROTEIN"/>
    <property type="match status" value="1"/>
</dbReference>
<dbReference type="AlphaFoldDB" id="A0A7S3SIT5"/>
<dbReference type="Gene3D" id="3.20.80.10">
    <property type="entry name" value="Regulatory factor, effector binding domain"/>
    <property type="match status" value="1"/>
</dbReference>